<evidence type="ECO:0000256" key="1">
    <source>
        <dbReference type="SAM" id="SignalP"/>
    </source>
</evidence>
<sequence>MKRWLNAFLAVFFVPTLAGATAYTFPGSMPAGCSGSNGSYSCAAFNLAYGDTVAINGTKPATITITGNFGTDTSQINTAGAASDLNLVVNGTLTLGYQAKITANITAGSVNDAGGGNVVITGNLTANGGNISLAYQTTVSGNLSTSGTGTITTPQSGSIGGNLSAGSGTITISQSTTISGGVTGSGSISVGQSAVVAGNVSAGSGAVDIGYQTRVNGNVSSTGTITTGQGSIVGGNITGGAGNVSVGYGAAVTGTITTSTGTITFAQNAVASSCAKSTGSASITLGYQSNVNSVCCGSSCTSSCVTNNSTYAMPPLCAGTAPTLVAGTRYSFESYDVPGSYIRHSNFLGYINPVSASSDSLTKSDSTFIARTGITNAACWSFESVNYPGYYLRHNNFILKLNAYSATAPYPADATFCLRAGLANASAISFEATNYTGYYLQHQVDTSMILATTDGTATVNGRATFYPRPGWAPVVEHYELSAPSAGVACQASTVTVTACADTSSPCTNPVTGFGGQSAALSTTAGTLGTGTVTFGASGTATTTLAYPNASNGGTATVTLSGETLPATSARRCCVDGTSCSAANSCTTTFNSAGFIIAATAGGASATVPSQTAGTASGGWVLRAVKTNTTTQACEAALSGSTTVNWGVQCNDPTTCSSGNRMTLTGNAAVAVAGNANGGSSASTAVPMTFDANGNANFSFNYADVGRVTLLASKAAGGSLLAALNGASNAFVVKPAGFVTSAIRCTSYAAGSCATAAIASPGNNPGASSAAGSAFMPAGKPFSATVTAVDANGNTTPNYGRETTPEGVTLTATLVQPAGGNAPALSNPSAFGGFSNGVATGTTFAWPEVGIITLTPAVADGSYLGAGNVIGATSGNVGRFIPAGFAATAAIPNVVNRADQGCATASAFTYLDENFTLGFTLTAQNASGGTTQNYTGNFALLDLGTAAKFNLAGISGSTMFKTANSRLSPNTSGGSWSNGVANVTLKAAALRTTTPDGPFSADFGILPVDPDGVTMLSLDLDTDVPANGVDRTKVGTIPLRFGRLRLQNGIGAANRPLNLPLEAQYWSGTAYSTNTLDSCTRVSATNLSFGNLRKTLAASDAAMVGSSVTVTSGKATLALAAPATGHVGTLDVAIALDAATPPTDASCLKTQAGWTATKAATTGASQTALRGLWCGTSFSDPGARATWGAYRGSDGVLYQRENY</sequence>
<dbReference type="SUPFAM" id="SSF110221">
    <property type="entry name" value="AbfB domain"/>
    <property type="match status" value="1"/>
</dbReference>
<dbReference type="InterPro" id="IPR036195">
    <property type="entry name" value="AbfB_ABD_sf"/>
</dbReference>
<comment type="caution">
    <text evidence="4">The sequence shown here is derived from an EMBL/GenBank/DDBJ whole genome shotgun (WGS) entry which is preliminary data.</text>
</comment>
<dbReference type="Proteomes" id="UP001606134">
    <property type="component" value="Unassembled WGS sequence"/>
</dbReference>
<dbReference type="Pfam" id="PF05270">
    <property type="entry name" value="AbfB"/>
    <property type="match status" value="1"/>
</dbReference>
<dbReference type="Gene3D" id="2.80.10.50">
    <property type="match status" value="2"/>
</dbReference>
<feature type="domain" description="DUF6701" evidence="3">
    <location>
        <begin position="573"/>
        <end position="1200"/>
    </location>
</feature>
<organism evidence="4 5">
    <name type="scientific">Pelomonas candidula</name>
    <dbReference type="NCBI Taxonomy" id="3299025"/>
    <lineage>
        <taxon>Bacteria</taxon>
        <taxon>Pseudomonadati</taxon>
        <taxon>Pseudomonadota</taxon>
        <taxon>Betaproteobacteria</taxon>
        <taxon>Burkholderiales</taxon>
        <taxon>Sphaerotilaceae</taxon>
        <taxon>Roseateles</taxon>
    </lineage>
</organism>
<dbReference type="EMBL" id="JBIGIC010000006">
    <property type="protein sequence ID" value="MFG6487689.1"/>
    <property type="molecule type" value="Genomic_DNA"/>
</dbReference>
<accession>A0ABW7HD34</accession>
<reference evidence="4 5" key="1">
    <citation type="submission" date="2024-08" db="EMBL/GenBank/DDBJ databases">
        <authorList>
            <person name="Lu H."/>
        </authorList>
    </citation>
    <scope>NUCLEOTIDE SEQUENCE [LARGE SCALE GENOMIC DNA]</scope>
    <source>
        <strain evidence="4 5">BYS78W</strain>
    </source>
</reference>
<dbReference type="InterPro" id="IPR046524">
    <property type="entry name" value="DUF6701"/>
</dbReference>
<evidence type="ECO:0000259" key="3">
    <source>
        <dbReference type="Pfam" id="PF20419"/>
    </source>
</evidence>
<dbReference type="CDD" id="cd23399">
    <property type="entry name" value="beta-trefoil_ABD_ABFB"/>
    <property type="match status" value="1"/>
</dbReference>
<proteinExistence type="predicted"/>
<protein>
    <submittedName>
        <fullName evidence="4">DUF6701 domain-containing protein</fullName>
    </submittedName>
</protein>
<feature type="domain" description="Alpha-L-arabinofuranosidase B arabinose-binding" evidence="2">
    <location>
        <begin position="331"/>
        <end position="442"/>
    </location>
</feature>
<dbReference type="InterPro" id="IPR007934">
    <property type="entry name" value="AbfB_ABD"/>
</dbReference>
<dbReference type="Pfam" id="PF20419">
    <property type="entry name" value="DUF6701"/>
    <property type="match status" value="1"/>
</dbReference>
<evidence type="ECO:0000313" key="4">
    <source>
        <dbReference type="EMBL" id="MFG6487689.1"/>
    </source>
</evidence>
<dbReference type="RefSeq" id="WP_394411070.1">
    <property type="nucleotide sequence ID" value="NZ_JBIGIC010000006.1"/>
</dbReference>
<feature type="chain" id="PRO_5047031566" evidence="1">
    <location>
        <begin position="21"/>
        <end position="1202"/>
    </location>
</feature>
<evidence type="ECO:0000313" key="5">
    <source>
        <dbReference type="Proteomes" id="UP001606134"/>
    </source>
</evidence>
<feature type="signal peptide" evidence="1">
    <location>
        <begin position="1"/>
        <end position="20"/>
    </location>
</feature>
<name>A0ABW7HD34_9BURK</name>
<keyword evidence="1" id="KW-0732">Signal</keyword>
<evidence type="ECO:0000259" key="2">
    <source>
        <dbReference type="Pfam" id="PF05270"/>
    </source>
</evidence>
<keyword evidence="5" id="KW-1185">Reference proteome</keyword>
<gene>
    <name evidence="4" type="ORF">ACG04R_13485</name>
</gene>